<feature type="transmembrane region" description="Helical" evidence="7">
    <location>
        <begin position="182"/>
        <end position="202"/>
    </location>
</feature>
<feature type="transmembrane region" description="Helical" evidence="7">
    <location>
        <begin position="283"/>
        <end position="306"/>
    </location>
</feature>
<reference evidence="9 10" key="1">
    <citation type="submission" date="2018-05" db="EMBL/GenBank/DDBJ databases">
        <title>Paenibacillus flagellatus sp. nov., isolated from selenium mineral soil.</title>
        <authorList>
            <person name="Dai X."/>
        </authorList>
    </citation>
    <scope>NUCLEOTIDE SEQUENCE [LARGE SCALE GENOMIC DNA]</scope>
    <source>
        <strain evidence="9 10">DXL2</strain>
    </source>
</reference>
<feature type="transmembrane region" description="Helical" evidence="7">
    <location>
        <begin position="93"/>
        <end position="112"/>
    </location>
</feature>
<dbReference type="InterPro" id="IPR011701">
    <property type="entry name" value="MFS"/>
</dbReference>
<accession>A0A2V5KX59</accession>
<dbReference type="Proteomes" id="UP000247476">
    <property type="component" value="Unassembled WGS sequence"/>
</dbReference>
<evidence type="ECO:0000256" key="6">
    <source>
        <dbReference type="ARBA" id="ARBA00023136"/>
    </source>
</evidence>
<feature type="domain" description="Major facilitator superfamily (MFS) profile" evidence="8">
    <location>
        <begin position="27"/>
        <end position="523"/>
    </location>
</feature>
<dbReference type="CDD" id="cd17321">
    <property type="entry name" value="MFS_MMR_MDR_like"/>
    <property type="match status" value="1"/>
</dbReference>
<dbReference type="PROSITE" id="PS50850">
    <property type="entry name" value="MFS"/>
    <property type="match status" value="1"/>
</dbReference>
<dbReference type="PANTHER" id="PTHR42718:SF46">
    <property type="entry name" value="BLR6921 PROTEIN"/>
    <property type="match status" value="1"/>
</dbReference>
<comment type="subcellular location">
    <subcellularLocation>
        <location evidence="1">Cell membrane</location>
        <topology evidence="1">Multi-pass membrane protein</topology>
    </subcellularLocation>
</comment>
<evidence type="ECO:0000256" key="7">
    <source>
        <dbReference type="SAM" id="Phobius"/>
    </source>
</evidence>
<feature type="transmembrane region" description="Helical" evidence="7">
    <location>
        <begin position="151"/>
        <end position="170"/>
    </location>
</feature>
<feature type="transmembrane region" description="Helical" evidence="7">
    <location>
        <begin position="392"/>
        <end position="411"/>
    </location>
</feature>
<feature type="transmembrane region" description="Helical" evidence="7">
    <location>
        <begin position="499"/>
        <end position="518"/>
    </location>
</feature>
<sequence length="524" mass="55135">MLTDQQTRLHAEAPKMAAAKPRVLGWSLALLALAQLIYGLDINIVFVALPEIGHGLGFSEHSLQWVVSAYTVFCGGFLLLGGRAADLLGQRRMFIFALVLYAVSSLFGGLAWNPLVIVIARAVQGIGAAFLFPATLSLINRLFEEGPRRNRALAVWGGAGASGLTIGSILGGVMTNSFGWEAVFLVNVPLAGIVALAARFVIPRDERRNRKRHFDVPGAATVTAGATLLVYVLVQGPEIGWDSLTIVVSAVLSLILLSIFALIEARSTASTLLVYVLVQGPEIGWDSLTIVVSAVLSLILLSIFALIEARSTAPLMSVHLFRNRSLVAGMAITFIFMGTYGALPYFLTTFFQNVLGYSALQTGLAFIVPSIAIAAGTQLGERLATRLEARSTLLIGMSIGIVGTILIPLGVYTGSSYLVIVPGLILSGIGQGITWTGMWIAASNGVAPEEQGVASGIASTTLNIGNAIGLAILIAIAQSGISSNTGEPLREALAAGNRTAIYIAAIGIFLGAIIALFLPRKQNR</sequence>
<evidence type="ECO:0000256" key="1">
    <source>
        <dbReference type="ARBA" id="ARBA00004651"/>
    </source>
</evidence>
<name>A0A2V5KX59_9BACL</name>
<keyword evidence="10" id="KW-1185">Reference proteome</keyword>
<keyword evidence="2" id="KW-0813">Transport</keyword>
<dbReference type="PANTHER" id="PTHR42718">
    <property type="entry name" value="MAJOR FACILITATOR SUPERFAMILY MULTIDRUG TRANSPORTER MFSC"/>
    <property type="match status" value="1"/>
</dbReference>
<keyword evidence="6 7" id="KW-0472">Membrane</keyword>
<dbReference type="SUPFAM" id="SSF103473">
    <property type="entry name" value="MFS general substrate transporter"/>
    <property type="match status" value="1"/>
</dbReference>
<dbReference type="GO" id="GO:0022857">
    <property type="term" value="F:transmembrane transporter activity"/>
    <property type="evidence" value="ECO:0007669"/>
    <property type="project" value="InterPro"/>
</dbReference>
<evidence type="ECO:0000256" key="4">
    <source>
        <dbReference type="ARBA" id="ARBA00022692"/>
    </source>
</evidence>
<feature type="transmembrane region" description="Helical" evidence="7">
    <location>
        <begin position="453"/>
        <end position="479"/>
    </location>
</feature>
<dbReference type="OrthoDB" id="2414439at2"/>
<feature type="transmembrane region" description="Helical" evidence="7">
    <location>
        <begin position="326"/>
        <end position="347"/>
    </location>
</feature>
<evidence type="ECO:0000256" key="3">
    <source>
        <dbReference type="ARBA" id="ARBA00022475"/>
    </source>
</evidence>
<dbReference type="InterPro" id="IPR036259">
    <property type="entry name" value="MFS_trans_sf"/>
</dbReference>
<evidence type="ECO:0000256" key="2">
    <source>
        <dbReference type="ARBA" id="ARBA00022448"/>
    </source>
</evidence>
<feature type="transmembrane region" description="Helical" evidence="7">
    <location>
        <begin position="417"/>
        <end position="441"/>
    </location>
</feature>
<proteinExistence type="predicted"/>
<organism evidence="9 10">
    <name type="scientific">Paenibacillus flagellatus</name>
    <dbReference type="NCBI Taxonomy" id="2211139"/>
    <lineage>
        <taxon>Bacteria</taxon>
        <taxon>Bacillati</taxon>
        <taxon>Bacillota</taxon>
        <taxon>Bacilli</taxon>
        <taxon>Bacillales</taxon>
        <taxon>Paenibacillaceae</taxon>
        <taxon>Paenibacillus</taxon>
    </lineage>
</organism>
<feature type="transmembrane region" description="Helical" evidence="7">
    <location>
        <begin position="244"/>
        <end position="263"/>
    </location>
</feature>
<evidence type="ECO:0000259" key="8">
    <source>
        <dbReference type="PROSITE" id="PS50850"/>
    </source>
</evidence>
<comment type="caution">
    <text evidence="9">The sequence shown here is derived from an EMBL/GenBank/DDBJ whole genome shotgun (WGS) entry which is preliminary data.</text>
</comment>
<evidence type="ECO:0000313" key="10">
    <source>
        <dbReference type="Proteomes" id="UP000247476"/>
    </source>
</evidence>
<dbReference type="Pfam" id="PF07690">
    <property type="entry name" value="MFS_1"/>
    <property type="match status" value="2"/>
</dbReference>
<dbReference type="EMBL" id="QJVJ01000001">
    <property type="protein sequence ID" value="PYI56927.1"/>
    <property type="molecule type" value="Genomic_DNA"/>
</dbReference>
<dbReference type="AlphaFoldDB" id="A0A2V5KX59"/>
<keyword evidence="3" id="KW-1003">Cell membrane</keyword>
<keyword evidence="4 7" id="KW-0812">Transmembrane</keyword>
<evidence type="ECO:0000313" key="9">
    <source>
        <dbReference type="EMBL" id="PYI56927.1"/>
    </source>
</evidence>
<keyword evidence="5 7" id="KW-1133">Transmembrane helix</keyword>
<feature type="transmembrane region" description="Helical" evidence="7">
    <location>
        <begin position="359"/>
        <end position="380"/>
    </location>
</feature>
<dbReference type="InterPro" id="IPR020846">
    <property type="entry name" value="MFS_dom"/>
</dbReference>
<gene>
    <name evidence="9" type="ORF">DLM86_00295</name>
</gene>
<protein>
    <submittedName>
        <fullName evidence="9">MFS transporter</fullName>
    </submittedName>
</protein>
<evidence type="ECO:0000256" key="5">
    <source>
        <dbReference type="ARBA" id="ARBA00022989"/>
    </source>
</evidence>
<dbReference type="GO" id="GO:0005886">
    <property type="term" value="C:plasma membrane"/>
    <property type="evidence" value="ECO:0007669"/>
    <property type="project" value="UniProtKB-SubCell"/>
</dbReference>
<dbReference type="Gene3D" id="1.20.1720.10">
    <property type="entry name" value="Multidrug resistance protein D"/>
    <property type="match status" value="1"/>
</dbReference>
<dbReference type="RefSeq" id="WP_110837968.1">
    <property type="nucleotide sequence ID" value="NZ_QJVJ01000001.1"/>
</dbReference>
<feature type="transmembrane region" description="Helical" evidence="7">
    <location>
        <begin position="118"/>
        <end position="139"/>
    </location>
</feature>
<feature type="transmembrane region" description="Helical" evidence="7">
    <location>
        <begin position="63"/>
        <end position="81"/>
    </location>
</feature>
<dbReference type="Gene3D" id="1.20.1250.20">
    <property type="entry name" value="MFS general substrate transporter like domains"/>
    <property type="match status" value="1"/>
</dbReference>